<keyword evidence="3" id="KW-1185">Reference proteome</keyword>
<proteinExistence type="predicted"/>
<dbReference type="EMBL" id="CAXHTB010000018">
    <property type="protein sequence ID" value="CAL0324560.1"/>
    <property type="molecule type" value="Genomic_DNA"/>
</dbReference>
<evidence type="ECO:0000256" key="1">
    <source>
        <dbReference type="SAM" id="MobiDB-lite"/>
    </source>
</evidence>
<reference evidence="2 3" key="1">
    <citation type="submission" date="2024-03" db="EMBL/GenBank/DDBJ databases">
        <authorList>
            <person name="Martinez-Hernandez J."/>
        </authorList>
    </citation>
    <scope>NUCLEOTIDE SEQUENCE [LARGE SCALE GENOMIC DNA]</scope>
</reference>
<name>A0AAV1XS44_LUPLU</name>
<dbReference type="PANTHER" id="PTHR37745:SF1">
    <property type="entry name" value="EXPRESSED PROTEIN"/>
    <property type="match status" value="1"/>
</dbReference>
<evidence type="ECO:0000313" key="3">
    <source>
        <dbReference type="Proteomes" id="UP001497480"/>
    </source>
</evidence>
<gene>
    <name evidence="2" type="ORF">LLUT_LOCUS25620</name>
</gene>
<dbReference type="PANTHER" id="PTHR37745">
    <property type="entry name" value="EXPRESSED PROTEIN"/>
    <property type="match status" value="1"/>
</dbReference>
<sequence>MVSYRDPSAMNSRKIDEQNLFLQTHPSYFSLQQINVFPSSSPTPSDSPPSHSSSDSPQQPQISPDPHISSQFYTFNSDSHSLMIRCLLQRRLATTHEIRVATARSVLNSWRTVWKDRNEETAYLTAWKRIQDKLSTHVDPTGNRFLCFKNNSQQFVSHVDQWQDIVMSFHGETETRHFGVRETIDRIKQVWTVGAKFYGIPESFIRVCVAACRVCAADAVGSCGGKSKRRRFEYTESFDVPAMEVPSRLQQLAAKHNVVLCIRQKYIRYKPFMAEVKDYACHRSGEPAAKKSKVLKREPYASKRCGCGFRIRAIVPIANYNEKDKSFVYQEEGVAVFKLYAVHSGHEPGPLDGNARIMHRVVGHKGSCMVDHEMVYGVSEEMGCEGFGLMGKDDGDLPFSVLQQMQELKAEVEMLEGRVSKIPGELLGSVSRELFDIVNKIRNVGEPSLRPIELLADKSHADDILVGDNDLANWSNHHHDRIYGDRKDTELIEDDEDSFGRTLGEVVSWDRMSTECRSQKDLLSETCKSEKWLKCCDFVDEKIILDCEDTKLTKPIRHDEAIVSDVGLGCIQVDSFYQDNPKWFDSPCGLDTGADCGDSGFRHGEIL</sequence>
<accession>A0AAV1XS44</accession>
<evidence type="ECO:0000313" key="2">
    <source>
        <dbReference type="EMBL" id="CAL0324560.1"/>
    </source>
</evidence>
<feature type="region of interest" description="Disordered" evidence="1">
    <location>
        <begin position="38"/>
        <end position="69"/>
    </location>
</feature>
<dbReference type="Proteomes" id="UP001497480">
    <property type="component" value="Unassembled WGS sequence"/>
</dbReference>
<protein>
    <submittedName>
        <fullName evidence="2">Uncharacterized protein</fullName>
    </submittedName>
</protein>
<comment type="caution">
    <text evidence="2">The sequence shown here is derived from an EMBL/GenBank/DDBJ whole genome shotgun (WGS) entry which is preliminary data.</text>
</comment>
<dbReference type="AlphaFoldDB" id="A0AAV1XS44"/>
<organism evidence="2 3">
    <name type="scientific">Lupinus luteus</name>
    <name type="common">European yellow lupine</name>
    <dbReference type="NCBI Taxonomy" id="3873"/>
    <lineage>
        <taxon>Eukaryota</taxon>
        <taxon>Viridiplantae</taxon>
        <taxon>Streptophyta</taxon>
        <taxon>Embryophyta</taxon>
        <taxon>Tracheophyta</taxon>
        <taxon>Spermatophyta</taxon>
        <taxon>Magnoliopsida</taxon>
        <taxon>eudicotyledons</taxon>
        <taxon>Gunneridae</taxon>
        <taxon>Pentapetalae</taxon>
        <taxon>rosids</taxon>
        <taxon>fabids</taxon>
        <taxon>Fabales</taxon>
        <taxon>Fabaceae</taxon>
        <taxon>Papilionoideae</taxon>
        <taxon>50 kb inversion clade</taxon>
        <taxon>genistoids sensu lato</taxon>
        <taxon>core genistoids</taxon>
        <taxon>Genisteae</taxon>
        <taxon>Lupinus</taxon>
    </lineage>
</organism>